<dbReference type="InterPro" id="IPR015943">
    <property type="entry name" value="WD40/YVTN_repeat-like_dom_sf"/>
</dbReference>
<evidence type="ECO:0000313" key="7">
    <source>
        <dbReference type="EMBL" id="MQM04474.1"/>
    </source>
</evidence>
<feature type="repeat" description="WD" evidence="5">
    <location>
        <begin position="260"/>
        <end position="301"/>
    </location>
</feature>
<sequence length="530" mass="59261">MNSGRRRKRGAAGGRSRLPPRHPGGADFESEPGRRRRGARDEVIESDDDSEEASGGGGGAEPEVEEEEVPETAAEKRLRIARGYVEKLRAVERKHREEEEEDEEGEEEEDEERRVGLRDSHVAELLQKDQLEASGRTRRLIASRVEKPGALDEFRIVRRHRQSVTAVALTEDDARGFSASKDGCIVQWDVESGKKEKYAWPGEDVLVSHSARAPQNRSSKRSKHVLALAVSSDGRYLATGGMDRHVHLWDTRTRKHVQAFHGHKGPVSCLTFRQGSPQLFSASFDRSVKLWNAEDRCHIDTLHGHESEVLTIDCLREERLLTVGRDRTVRLWKVSKESQLIFRAPTSLECGCFINNEEFLSGSDDGSIELWNVLWKKPRCIVKNAHSILVAHSGIHERENKKIPNGVKNEDDVCNGIDTNVKVNSCSTAQSWVSSVAVCRGSDLAASGAANGMVRLWAVENDTASIRPLYDFPLVGFVNSLAFAKSGRFLVAGVGQTNVELDNEQFNESSYQKYMVLLFHVSRQAYGDQQ</sequence>
<evidence type="ECO:0000256" key="3">
    <source>
        <dbReference type="ARBA" id="ARBA00022737"/>
    </source>
</evidence>
<dbReference type="PRINTS" id="PR00320">
    <property type="entry name" value="GPROTEINBRPT"/>
</dbReference>
<dbReference type="AlphaFoldDB" id="A0A843WKB9"/>
<reference evidence="7" key="1">
    <citation type="submission" date="2017-07" db="EMBL/GenBank/DDBJ databases">
        <title>Taro Niue Genome Assembly and Annotation.</title>
        <authorList>
            <person name="Atibalentja N."/>
            <person name="Keating K."/>
            <person name="Fields C.J."/>
        </authorList>
    </citation>
    <scope>NUCLEOTIDE SEQUENCE</scope>
    <source>
        <strain evidence="7">Niue_2</strain>
        <tissue evidence="7">Leaf</tissue>
    </source>
</reference>
<dbReference type="GO" id="GO:0032040">
    <property type="term" value="C:small-subunit processome"/>
    <property type="evidence" value="ECO:0007669"/>
    <property type="project" value="TreeGrafter"/>
</dbReference>
<dbReference type="InterPro" id="IPR019775">
    <property type="entry name" value="WD40_repeat_CS"/>
</dbReference>
<dbReference type="InterPro" id="IPR039241">
    <property type="entry name" value="Rrp9-like"/>
</dbReference>
<feature type="repeat" description="WD" evidence="5">
    <location>
        <begin position="218"/>
        <end position="259"/>
    </location>
</feature>
<dbReference type="PANTHER" id="PTHR19865:SF0">
    <property type="entry name" value="U3 SMALL NUCLEOLAR RNA-INTERACTING PROTEIN 2"/>
    <property type="match status" value="1"/>
</dbReference>
<feature type="compositionally biased region" description="Basic and acidic residues" evidence="6">
    <location>
        <begin position="112"/>
        <end position="121"/>
    </location>
</feature>
<feature type="compositionally biased region" description="Basic residues" evidence="6">
    <location>
        <begin position="1"/>
        <end position="10"/>
    </location>
</feature>
<proteinExistence type="predicted"/>
<dbReference type="PANTHER" id="PTHR19865">
    <property type="entry name" value="U3 SMALL NUCLEOLAR RNA INTERACTING PROTEIN 2"/>
    <property type="match status" value="1"/>
</dbReference>
<accession>A0A843WKB9</accession>
<evidence type="ECO:0000256" key="1">
    <source>
        <dbReference type="ARBA" id="ARBA00004123"/>
    </source>
</evidence>
<evidence type="ECO:0000313" key="8">
    <source>
        <dbReference type="Proteomes" id="UP000652761"/>
    </source>
</evidence>
<feature type="repeat" description="WD" evidence="5">
    <location>
        <begin position="157"/>
        <end position="198"/>
    </location>
</feature>
<dbReference type="SUPFAM" id="SSF50978">
    <property type="entry name" value="WD40 repeat-like"/>
    <property type="match status" value="1"/>
</dbReference>
<feature type="compositionally biased region" description="Acidic residues" evidence="6">
    <location>
        <begin position="98"/>
        <end position="111"/>
    </location>
</feature>
<feature type="compositionally biased region" description="Basic and acidic residues" evidence="6">
    <location>
        <begin position="73"/>
        <end position="97"/>
    </location>
</feature>
<keyword evidence="4" id="KW-0539">Nucleus</keyword>
<protein>
    <submittedName>
        <fullName evidence="7">Uncharacterized protein</fullName>
    </submittedName>
</protein>
<dbReference type="SMART" id="SM00320">
    <property type="entry name" value="WD40"/>
    <property type="match status" value="6"/>
</dbReference>
<evidence type="ECO:0000256" key="4">
    <source>
        <dbReference type="ARBA" id="ARBA00023242"/>
    </source>
</evidence>
<dbReference type="Pfam" id="PF00400">
    <property type="entry name" value="WD40"/>
    <property type="match status" value="6"/>
</dbReference>
<dbReference type="CDD" id="cd00200">
    <property type="entry name" value="WD40"/>
    <property type="match status" value="1"/>
</dbReference>
<organism evidence="7 8">
    <name type="scientific">Colocasia esculenta</name>
    <name type="common">Wild taro</name>
    <name type="synonym">Arum esculentum</name>
    <dbReference type="NCBI Taxonomy" id="4460"/>
    <lineage>
        <taxon>Eukaryota</taxon>
        <taxon>Viridiplantae</taxon>
        <taxon>Streptophyta</taxon>
        <taxon>Embryophyta</taxon>
        <taxon>Tracheophyta</taxon>
        <taxon>Spermatophyta</taxon>
        <taxon>Magnoliopsida</taxon>
        <taxon>Liliopsida</taxon>
        <taxon>Araceae</taxon>
        <taxon>Aroideae</taxon>
        <taxon>Colocasieae</taxon>
        <taxon>Colocasia</taxon>
    </lineage>
</organism>
<dbReference type="EMBL" id="NMUH01003223">
    <property type="protein sequence ID" value="MQM04474.1"/>
    <property type="molecule type" value="Genomic_DNA"/>
</dbReference>
<feature type="repeat" description="WD" evidence="5">
    <location>
        <begin position="302"/>
        <end position="342"/>
    </location>
</feature>
<evidence type="ECO:0000256" key="2">
    <source>
        <dbReference type="ARBA" id="ARBA00022574"/>
    </source>
</evidence>
<dbReference type="GO" id="GO:0034511">
    <property type="term" value="F:U3 snoRNA binding"/>
    <property type="evidence" value="ECO:0007669"/>
    <property type="project" value="InterPro"/>
</dbReference>
<feature type="region of interest" description="Disordered" evidence="6">
    <location>
        <begin position="1"/>
        <end position="121"/>
    </location>
</feature>
<keyword evidence="3" id="KW-0677">Repeat</keyword>
<gene>
    <name evidence="7" type="ORF">Taro_037272</name>
</gene>
<evidence type="ECO:0000256" key="5">
    <source>
        <dbReference type="PROSITE-ProRule" id="PRU00221"/>
    </source>
</evidence>
<dbReference type="PROSITE" id="PS00678">
    <property type="entry name" value="WD_REPEATS_1"/>
    <property type="match status" value="1"/>
</dbReference>
<dbReference type="InterPro" id="IPR036322">
    <property type="entry name" value="WD40_repeat_dom_sf"/>
</dbReference>
<evidence type="ECO:0000256" key="6">
    <source>
        <dbReference type="SAM" id="MobiDB-lite"/>
    </source>
</evidence>
<dbReference type="Proteomes" id="UP000652761">
    <property type="component" value="Unassembled WGS sequence"/>
</dbReference>
<name>A0A843WKB9_COLES</name>
<comment type="caution">
    <text evidence="7">The sequence shown here is derived from an EMBL/GenBank/DDBJ whole genome shotgun (WGS) entry which is preliminary data.</text>
</comment>
<keyword evidence="8" id="KW-1185">Reference proteome</keyword>
<dbReference type="PROSITE" id="PS50294">
    <property type="entry name" value="WD_REPEATS_REGION"/>
    <property type="match status" value="3"/>
</dbReference>
<dbReference type="InterPro" id="IPR020472">
    <property type="entry name" value="WD40_PAC1"/>
</dbReference>
<dbReference type="PROSITE" id="PS50082">
    <property type="entry name" value="WD_REPEATS_2"/>
    <property type="match status" value="4"/>
</dbReference>
<dbReference type="OrthoDB" id="189968at2759"/>
<dbReference type="InterPro" id="IPR001680">
    <property type="entry name" value="WD40_rpt"/>
</dbReference>
<dbReference type="Gene3D" id="2.130.10.10">
    <property type="entry name" value="YVTN repeat-like/Quinoprotein amine dehydrogenase"/>
    <property type="match status" value="1"/>
</dbReference>
<keyword evidence="2 5" id="KW-0853">WD repeat</keyword>
<comment type="subcellular location">
    <subcellularLocation>
        <location evidence="1">Nucleus</location>
    </subcellularLocation>
</comment>